<dbReference type="Pfam" id="PF03973">
    <property type="entry name" value="Triabin"/>
    <property type="match status" value="1"/>
</dbReference>
<feature type="chain" id="PRO_5001663378" evidence="5">
    <location>
        <begin position="19"/>
        <end position="179"/>
    </location>
</feature>
<protein>
    <submittedName>
        <fullName evidence="6">Putative triabin-like lipocalin</fullName>
    </submittedName>
</protein>
<comment type="similarity">
    <text evidence="4">Belongs to the calycin superfamily. Triabin family.</text>
</comment>
<dbReference type="CDD" id="cd19423">
    <property type="entry name" value="lipocalin_LTBP1-like"/>
    <property type="match status" value="1"/>
</dbReference>
<comment type="subcellular location">
    <subcellularLocation>
        <location evidence="1">Secreted</location>
    </subcellularLocation>
</comment>
<organism evidence="6">
    <name type="scientific">Panstrongylus megistus</name>
    <dbReference type="NCBI Taxonomy" id="65343"/>
    <lineage>
        <taxon>Eukaryota</taxon>
        <taxon>Metazoa</taxon>
        <taxon>Ecdysozoa</taxon>
        <taxon>Arthropoda</taxon>
        <taxon>Hexapoda</taxon>
        <taxon>Insecta</taxon>
        <taxon>Pterygota</taxon>
        <taxon>Neoptera</taxon>
        <taxon>Paraneoptera</taxon>
        <taxon>Hemiptera</taxon>
        <taxon>Heteroptera</taxon>
        <taxon>Panheteroptera</taxon>
        <taxon>Cimicomorpha</taxon>
        <taxon>Reduviidae</taxon>
        <taxon>Triatominae</taxon>
        <taxon>Panstrongylus</taxon>
    </lineage>
</organism>
<dbReference type="GO" id="GO:0030682">
    <property type="term" value="P:symbiont-mediated perturbation of host defenses"/>
    <property type="evidence" value="ECO:0007669"/>
    <property type="project" value="InterPro"/>
</dbReference>
<evidence type="ECO:0000256" key="5">
    <source>
        <dbReference type="SAM" id="SignalP"/>
    </source>
</evidence>
<feature type="signal peptide" evidence="5">
    <location>
        <begin position="1"/>
        <end position="18"/>
    </location>
</feature>
<dbReference type="EMBL" id="GBGD01003162">
    <property type="protein sequence ID" value="JAC85727.1"/>
    <property type="molecule type" value="mRNA"/>
</dbReference>
<keyword evidence="3 5" id="KW-0732">Signal</keyword>
<dbReference type="AlphaFoldDB" id="A0A069DQ25"/>
<reference evidence="6" key="1">
    <citation type="journal article" date="2015" name="J. Med. Entomol.">
        <title>A Deep Insight Into the Sialotranscriptome of the Chagas Disease Vector, Panstrongylus megistus (Hemiptera: Heteroptera).</title>
        <authorList>
            <person name="Ribeiro J.M."/>
            <person name="Schwarz A."/>
            <person name="Francischetti I.M."/>
        </authorList>
    </citation>
    <scope>NUCLEOTIDE SEQUENCE</scope>
    <source>
        <tissue evidence="6">Salivary glands</tissue>
    </source>
</reference>
<dbReference type="GO" id="GO:0005576">
    <property type="term" value="C:extracellular region"/>
    <property type="evidence" value="ECO:0007669"/>
    <property type="project" value="UniProtKB-SubCell"/>
</dbReference>
<feature type="non-terminal residue" evidence="6">
    <location>
        <position position="1"/>
    </location>
</feature>
<evidence type="ECO:0000256" key="3">
    <source>
        <dbReference type="ARBA" id="ARBA00022729"/>
    </source>
</evidence>
<dbReference type="SUPFAM" id="SSF50814">
    <property type="entry name" value="Lipocalins"/>
    <property type="match status" value="1"/>
</dbReference>
<evidence type="ECO:0000256" key="4">
    <source>
        <dbReference type="ARBA" id="ARBA00034121"/>
    </source>
</evidence>
<dbReference type="InterPro" id="IPR005657">
    <property type="entry name" value="Triabi/Procalin"/>
</dbReference>
<sequence>AVTFLGILTCAFVSDVQSEKCLPEDIGIMKNFQPEEFFIGTWYVTHAERNGKDATVCHKYKTNKERNGKFSFDYGYYNNGKEDPFIQVHCEETKKENSEFSFNCKPKQESSQIQPYNVDLTFITTDYRDHAMLYRCGPIDDGFTNNTLVLHRRKEDENNLLIEGFFHRSQSNCRDTSDF</sequence>
<evidence type="ECO:0000313" key="6">
    <source>
        <dbReference type="EMBL" id="JAC85727.1"/>
    </source>
</evidence>
<proteinExistence type="evidence at transcript level"/>
<evidence type="ECO:0000256" key="2">
    <source>
        <dbReference type="ARBA" id="ARBA00022525"/>
    </source>
</evidence>
<evidence type="ECO:0000256" key="1">
    <source>
        <dbReference type="ARBA" id="ARBA00004613"/>
    </source>
</evidence>
<accession>A0A069DQ25</accession>
<keyword evidence="2" id="KW-0964">Secreted</keyword>
<dbReference type="InterPro" id="IPR012674">
    <property type="entry name" value="Calycin"/>
</dbReference>
<name>A0A069DQ25_9HEMI</name>
<dbReference type="Gene3D" id="2.40.128.20">
    <property type="match status" value="1"/>
</dbReference>